<reference evidence="1 2" key="1">
    <citation type="submission" date="2024-08" db="EMBL/GenBank/DDBJ databases">
        <authorList>
            <person name="Arias E."/>
        </authorList>
    </citation>
    <scope>NUCLEOTIDE SEQUENCE [LARGE SCALE GENOMIC DNA]</scope>
    <source>
        <strain evidence="1 2">FAM 25317</strain>
    </source>
</reference>
<organism evidence="1 2">
    <name type="scientific">Loigolactobacillus zhaoyuanensis</name>
    <dbReference type="NCBI Taxonomy" id="2486017"/>
    <lineage>
        <taxon>Bacteria</taxon>
        <taxon>Bacillati</taxon>
        <taxon>Bacillota</taxon>
        <taxon>Bacilli</taxon>
        <taxon>Lactobacillales</taxon>
        <taxon>Lactobacillaceae</taxon>
        <taxon>Loigolactobacillus</taxon>
    </lineage>
</organism>
<dbReference type="EMBL" id="JBGQPK010000032">
    <property type="protein sequence ID" value="MFL2029621.1"/>
    <property type="molecule type" value="Genomic_DNA"/>
</dbReference>
<dbReference type="Proteomes" id="UP001625389">
    <property type="component" value="Unassembled WGS sequence"/>
</dbReference>
<comment type="caution">
    <text evidence="1">The sequence shown here is derived from an EMBL/GenBank/DDBJ whole genome shotgun (WGS) entry which is preliminary data.</text>
</comment>
<name>A0ABW8UCP6_9LACO</name>
<gene>
    <name evidence="1" type="ORF">ACEN34_08325</name>
</gene>
<evidence type="ECO:0000313" key="2">
    <source>
        <dbReference type="Proteomes" id="UP001625389"/>
    </source>
</evidence>
<evidence type="ECO:0000313" key="1">
    <source>
        <dbReference type="EMBL" id="MFL2029621.1"/>
    </source>
</evidence>
<proteinExistence type="predicted"/>
<dbReference type="InterPro" id="IPR009241">
    <property type="entry name" value="HigB-like"/>
</dbReference>
<keyword evidence="2" id="KW-1185">Reference proteome</keyword>
<dbReference type="Pfam" id="PF05973">
    <property type="entry name" value="Gp49"/>
    <property type="match status" value="1"/>
</dbReference>
<protein>
    <submittedName>
        <fullName evidence="1">Type II toxin-antitoxin system RelE/ParE family toxin</fullName>
    </submittedName>
</protein>
<sequence>MKMPQFRSYINSNGKDEFKEFYQRLPVADQRKLAAAIMITEEKGLVIASRLEIIKKLEHNLFELRSQRGSNIQRALYFHVVDDHYVITHGFTKKTQKTPRREVEHAKTIRAEFNRRKKV</sequence>
<accession>A0ABW8UCP6</accession>
<dbReference type="RefSeq" id="WP_125549251.1">
    <property type="nucleotide sequence ID" value="NZ_JBGQPK010000032.1"/>
</dbReference>